<dbReference type="PANTHER" id="PTHR10794">
    <property type="entry name" value="ABHYDROLASE DOMAIN-CONTAINING PROTEIN"/>
    <property type="match status" value="1"/>
</dbReference>
<evidence type="ECO:0000259" key="5">
    <source>
        <dbReference type="Pfam" id="PF00561"/>
    </source>
</evidence>
<gene>
    <name evidence="7" type="ORF">B9J08_000776</name>
    <name evidence="6" type="ORF">B9J08_02734</name>
</gene>
<dbReference type="SUPFAM" id="SSF53474">
    <property type="entry name" value="alpha/beta-Hydrolases"/>
    <property type="match status" value="1"/>
</dbReference>
<evidence type="ECO:0000256" key="4">
    <source>
        <dbReference type="PIRSR" id="PIRSR005211-1"/>
    </source>
</evidence>
<keyword evidence="2" id="KW-0719">Serine esterase</keyword>
<evidence type="ECO:0000313" key="8">
    <source>
        <dbReference type="Proteomes" id="UP000230249"/>
    </source>
</evidence>
<dbReference type="OMA" id="GCCRTKI"/>
<organism evidence="7">
    <name type="scientific">Candidozyma auris</name>
    <name type="common">Yeast</name>
    <name type="synonym">Candida auris</name>
    <dbReference type="NCBI Taxonomy" id="498019"/>
    <lineage>
        <taxon>Eukaryota</taxon>
        <taxon>Fungi</taxon>
        <taxon>Dikarya</taxon>
        <taxon>Ascomycota</taxon>
        <taxon>Saccharomycotina</taxon>
        <taxon>Pichiomycetes</taxon>
        <taxon>Metschnikowiaceae</taxon>
        <taxon>Candidozyma</taxon>
    </lineage>
</organism>
<dbReference type="OrthoDB" id="5954035at2759"/>
<proteinExistence type="inferred from homology"/>
<dbReference type="InterPro" id="IPR000073">
    <property type="entry name" value="AB_hydrolase_1"/>
</dbReference>
<name>A0A2H1A6R2_CANAR</name>
<dbReference type="Proteomes" id="UP000230249">
    <property type="component" value="Unassembled WGS sequence"/>
</dbReference>
<dbReference type="STRING" id="498019.A0A2H1A6R2"/>
<dbReference type="VEuPathDB" id="FungiDB:CJJ09_002736"/>
<evidence type="ECO:0000313" key="6">
    <source>
        <dbReference type="EMBL" id="KAK8441416.1"/>
    </source>
</evidence>
<dbReference type="Pfam" id="PF00561">
    <property type="entry name" value="Abhydrolase_1"/>
    <property type="match status" value="1"/>
</dbReference>
<dbReference type="VEuPathDB" id="FungiDB:QG37_01645"/>
<dbReference type="PANTHER" id="PTHR10794:SF44">
    <property type="entry name" value="MEDIUM-CHAIN FATTY ACID ETHYL ESTER SYNTHASE_ESTERASE 1-RELATED"/>
    <property type="match status" value="1"/>
</dbReference>
<dbReference type="AlphaFoldDB" id="A0A2H1A6R2"/>
<feature type="active site" description="Charge relay system" evidence="4">
    <location>
        <position position="229"/>
    </location>
</feature>
<sequence length="423" mass="48512">MSFLNWGFRATLKLHTSKPEESIKINNSKTLYDFVHNNVPTINPNKKLWLNPLLFNGTLQTLYYALHKSEDKFQVYYGRELFKYKDGGQASLDWVIPKPESREHFRFLYEETIPEDSPKLHPRTRFFTEEELEERQNPKDRDSREPICVVLHGLAGGSHEPLIRNLGEDLKRHTSPNWDVVVINSRGCCRTKITTDRLFSAFSTDDVKDVLVELRRRYPHRPIYGVGFSFGACILANLLGSGDAEVQDLIKAAVFIGCPWDLSDSAYHVDSSLTGRKVLNPGLTNFLNKLIKSNKQELQSYNPEFFTDERIEQAKRALKTFEWDNTFTCKTVGFSNAFEYYREGSPLRRIHKIKTPVLAINSTDDPAVSVRLPIHDVESNPHLALVESDLGGHLGFVKYSGEFWCVEAADEFINKFEEATRGN</sequence>
<dbReference type="InterPro" id="IPR000952">
    <property type="entry name" value="AB_hydrolase_4_CS"/>
</dbReference>
<comment type="caution">
    <text evidence="7">The sequence shown here is derived from an EMBL/GenBank/DDBJ whole genome shotgun (WGS) entry which is preliminary data.</text>
</comment>
<dbReference type="GO" id="GO:0008126">
    <property type="term" value="F:acetylesterase activity"/>
    <property type="evidence" value="ECO:0007669"/>
    <property type="project" value="TreeGrafter"/>
</dbReference>
<dbReference type="GO" id="GO:0051792">
    <property type="term" value="P:medium-chain fatty acid biosynthetic process"/>
    <property type="evidence" value="ECO:0007669"/>
    <property type="project" value="TreeGrafter"/>
</dbReference>
<dbReference type="VEuPathDB" id="FungiDB:CJJ07_000613"/>
<evidence type="ECO:0000256" key="1">
    <source>
        <dbReference type="ARBA" id="ARBA00010884"/>
    </source>
</evidence>
<comment type="similarity">
    <text evidence="1">Belongs to the AB hydrolase superfamily. AB hydrolase 4 family.</text>
</comment>
<dbReference type="GO" id="GO:0047372">
    <property type="term" value="F:monoacylglycerol lipase activity"/>
    <property type="evidence" value="ECO:0007669"/>
    <property type="project" value="TreeGrafter"/>
</dbReference>
<feature type="domain" description="AB hydrolase-1" evidence="5">
    <location>
        <begin position="149"/>
        <end position="396"/>
    </location>
</feature>
<dbReference type="Gene3D" id="3.40.50.1820">
    <property type="entry name" value="alpha/beta hydrolase"/>
    <property type="match status" value="1"/>
</dbReference>
<reference evidence="7" key="2">
    <citation type="submission" date="2017-11" db="EMBL/GenBank/DDBJ databases">
        <title>Candida auris genome assembly and annotation.</title>
        <authorList>
            <person name="Munoz J.F."/>
            <person name="Gade L.G."/>
            <person name="Chow N.A."/>
            <person name="Litvintseva A.P."/>
            <person name="Loparev V.N."/>
            <person name="Cuomo C.A."/>
        </authorList>
    </citation>
    <scope>NUCLEOTIDE SEQUENCE</scope>
    <source>
        <strain evidence="7">B8441</strain>
    </source>
</reference>
<dbReference type="PIRSF" id="PIRSF005211">
    <property type="entry name" value="Ab_hydro_YheT"/>
    <property type="match status" value="1"/>
</dbReference>
<reference evidence="6" key="4">
    <citation type="submission" date="2024-03" db="EMBL/GenBank/DDBJ databases">
        <title>Improved genome assembly of Candida auris strain B8441 and annotation of B11205.</title>
        <authorList>
            <person name="Cauldron N.C."/>
            <person name="Shea T."/>
            <person name="Cuomo C.A."/>
        </authorList>
    </citation>
    <scope>NUCLEOTIDE SEQUENCE</scope>
    <source>
        <strain evidence="6">B8441</strain>
    </source>
</reference>
<evidence type="ECO:0000256" key="3">
    <source>
        <dbReference type="ARBA" id="ARBA00022801"/>
    </source>
</evidence>
<dbReference type="GO" id="GO:0051793">
    <property type="term" value="P:medium-chain fatty acid catabolic process"/>
    <property type="evidence" value="ECO:0007669"/>
    <property type="project" value="TreeGrafter"/>
</dbReference>
<protein>
    <recommendedName>
        <fullName evidence="5">AB hydrolase-1 domain-containing protein</fullName>
    </recommendedName>
</protein>
<feature type="active site" description="Charge relay system" evidence="4">
    <location>
        <position position="393"/>
    </location>
</feature>
<evidence type="ECO:0000256" key="2">
    <source>
        <dbReference type="ARBA" id="ARBA00022487"/>
    </source>
</evidence>
<dbReference type="InterPro" id="IPR050960">
    <property type="entry name" value="AB_hydrolase_4_sf"/>
</dbReference>
<feature type="active site" description="Charge relay system" evidence="4">
    <location>
        <position position="365"/>
    </location>
</feature>
<keyword evidence="8" id="KW-1185">Reference proteome</keyword>
<dbReference type="VEuPathDB" id="FungiDB:B9J08_000776"/>
<dbReference type="PROSITE" id="PS01133">
    <property type="entry name" value="UPF0017"/>
    <property type="match status" value="1"/>
</dbReference>
<keyword evidence="3" id="KW-0378">Hydrolase</keyword>
<dbReference type="InterPro" id="IPR012020">
    <property type="entry name" value="ABHD4"/>
</dbReference>
<dbReference type="EMBL" id="PEKT03000002">
    <property type="protein sequence ID" value="KAK8441416.1"/>
    <property type="molecule type" value="Genomic_DNA"/>
</dbReference>
<evidence type="ECO:0000313" key="7">
    <source>
        <dbReference type="EMBL" id="PIS58282.1"/>
    </source>
</evidence>
<reference evidence="6 8" key="3">
    <citation type="journal article" date="2018" name="Nat. Commun.">
        <title>Genomic insights into multidrug-resistance, mating and virulence in Candida auris and related emerging species.</title>
        <authorList>
            <person name="Munoz J.F."/>
            <person name="Gade L."/>
            <person name="Chow N.A."/>
            <person name="Loparev V.N."/>
            <person name="Juieng P."/>
            <person name="Berkow E.L."/>
            <person name="Farrer R.A."/>
            <person name="Litvintseva A.P."/>
            <person name="Cuomo C.A."/>
        </authorList>
    </citation>
    <scope>GENOME REANNOTATION</scope>
    <source>
        <strain evidence="6 8">B8441</strain>
    </source>
</reference>
<dbReference type="InterPro" id="IPR029058">
    <property type="entry name" value="AB_hydrolase_fold"/>
</dbReference>
<accession>A0A2H1A6R2</accession>
<dbReference type="VEuPathDB" id="FungiDB:CJI96_0003322"/>
<reference evidence="7 8" key="1">
    <citation type="journal article" date="2017" name="Clin. Infect. Dis.">
        <title>Simultaneous emergence of multidrug-resistant Candida auris on 3 continents confirmed by whole-genome sequencing and epidemiological analyses.</title>
        <authorList>
            <person name="Lockhart S.R."/>
            <person name="Etienne K.A."/>
            <person name="Vallabhaneni S."/>
            <person name="Farooqi J."/>
            <person name="Chowdhary A."/>
            <person name="Govender N.P."/>
            <person name="Colombo A.L."/>
            <person name="Calvo B."/>
            <person name="Cuomo C.A."/>
            <person name="Desjardins C.A."/>
            <person name="Berkow E.L."/>
            <person name="Castanheira M."/>
            <person name="Magobo R.E."/>
            <person name="Jabeen K."/>
            <person name="Asghar R.J."/>
            <person name="Meis J.F."/>
            <person name="Jackson B."/>
            <person name="Chiller T."/>
            <person name="Litvintseva A.P."/>
        </authorList>
    </citation>
    <scope>NUCLEOTIDE SEQUENCE [LARGE SCALE GENOMIC DNA]</scope>
    <source>
        <strain evidence="7 8">B8441</strain>
    </source>
</reference>
<dbReference type="EMBL" id="PEKT02000002">
    <property type="protein sequence ID" value="PIS58282.1"/>
    <property type="molecule type" value="Genomic_DNA"/>
</dbReference>
<dbReference type="VEuPathDB" id="FungiDB:CJI97_000777"/>